<keyword evidence="5 7" id="KW-1133">Transmembrane helix</keyword>
<dbReference type="Pfam" id="PF01758">
    <property type="entry name" value="SBF"/>
    <property type="match status" value="1"/>
</dbReference>
<feature type="transmembrane region" description="Helical" evidence="7">
    <location>
        <begin position="77"/>
        <end position="102"/>
    </location>
</feature>
<dbReference type="Proteomes" id="UP001381693">
    <property type="component" value="Unassembled WGS sequence"/>
</dbReference>
<comment type="similarity">
    <text evidence="2">Belongs to the bile acid:sodium symporter (BASS) (TC 2.A.28) family.</text>
</comment>
<feature type="transmembrane region" description="Helical" evidence="7">
    <location>
        <begin position="108"/>
        <end position="129"/>
    </location>
</feature>
<reference evidence="8 9" key="1">
    <citation type="submission" date="2023-11" db="EMBL/GenBank/DDBJ databases">
        <title>Halocaridina rubra genome assembly.</title>
        <authorList>
            <person name="Smith C."/>
        </authorList>
    </citation>
    <scope>NUCLEOTIDE SEQUENCE [LARGE SCALE GENOMIC DNA]</scope>
    <source>
        <strain evidence="8">EP-1</strain>
        <tissue evidence="8">Whole</tissue>
    </source>
</reference>
<keyword evidence="3 7" id="KW-0812">Transmembrane</keyword>
<comment type="caution">
    <text evidence="8">The sequence shown here is derived from an EMBL/GenBank/DDBJ whole genome shotgun (WGS) entry which is preliminary data.</text>
</comment>
<evidence type="ECO:0000313" key="9">
    <source>
        <dbReference type="Proteomes" id="UP001381693"/>
    </source>
</evidence>
<gene>
    <name evidence="8" type="ORF">SK128_001242</name>
</gene>
<feature type="transmembrane region" description="Helical" evidence="7">
    <location>
        <begin position="42"/>
        <end position="65"/>
    </location>
</feature>
<organism evidence="8 9">
    <name type="scientific">Halocaridina rubra</name>
    <name type="common">Hawaiian red shrimp</name>
    <dbReference type="NCBI Taxonomy" id="373956"/>
    <lineage>
        <taxon>Eukaryota</taxon>
        <taxon>Metazoa</taxon>
        <taxon>Ecdysozoa</taxon>
        <taxon>Arthropoda</taxon>
        <taxon>Crustacea</taxon>
        <taxon>Multicrustacea</taxon>
        <taxon>Malacostraca</taxon>
        <taxon>Eumalacostraca</taxon>
        <taxon>Eucarida</taxon>
        <taxon>Decapoda</taxon>
        <taxon>Pleocyemata</taxon>
        <taxon>Caridea</taxon>
        <taxon>Atyoidea</taxon>
        <taxon>Atyidae</taxon>
        <taxon>Halocaridina</taxon>
    </lineage>
</organism>
<proteinExistence type="inferred from homology"/>
<comment type="subcellular location">
    <subcellularLocation>
        <location evidence="1">Membrane</location>
        <topology evidence="1">Multi-pass membrane protein</topology>
    </subcellularLocation>
</comment>
<sequence length="150" mass="16690">MTLNDSYTAALTSTTNAEDVIDTTQTILITTERPEWVVILDYTSTILMTCNVIILMLAMGAATYWREIWDHVKRPWGCLFGMVCQFGFFPALGFGLCIGLQLPTYEALGVLILVCSPGGAFSNFFTYWVDGDLGLRWDYSGVLNFVLFAA</sequence>
<dbReference type="EMBL" id="JAXCGZ010000369">
    <property type="protein sequence ID" value="KAK7086108.1"/>
    <property type="molecule type" value="Genomic_DNA"/>
</dbReference>
<dbReference type="PANTHER" id="PTHR10361">
    <property type="entry name" value="SODIUM-BILE ACID COTRANSPORTER"/>
    <property type="match status" value="1"/>
</dbReference>
<evidence type="ECO:0000313" key="8">
    <source>
        <dbReference type="EMBL" id="KAK7086108.1"/>
    </source>
</evidence>
<dbReference type="InterPro" id="IPR004710">
    <property type="entry name" value="Bilac:Na_transpt"/>
</dbReference>
<keyword evidence="4" id="KW-0769">Symport</keyword>
<dbReference type="AlphaFoldDB" id="A0AAN9AEN8"/>
<evidence type="ECO:0000256" key="4">
    <source>
        <dbReference type="ARBA" id="ARBA00022847"/>
    </source>
</evidence>
<name>A0AAN9AEN8_HALRR</name>
<evidence type="ECO:0000256" key="1">
    <source>
        <dbReference type="ARBA" id="ARBA00004141"/>
    </source>
</evidence>
<accession>A0AAN9AEN8</accession>
<evidence type="ECO:0000256" key="3">
    <source>
        <dbReference type="ARBA" id="ARBA00022692"/>
    </source>
</evidence>
<dbReference type="Gene3D" id="1.20.1530.20">
    <property type="match status" value="1"/>
</dbReference>
<keyword evidence="4" id="KW-0813">Transport</keyword>
<evidence type="ECO:0000256" key="6">
    <source>
        <dbReference type="ARBA" id="ARBA00023136"/>
    </source>
</evidence>
<keyword evidence="9" id="KW-1185">Reference proteome</keyword>
<dbReference type="PANTHER" id="PTHR10361:SF28">
    <property type="entry name" value="P3 PROTEIN-RELATED"/>
    <property type="match status" value="1"/>
</dbReference>
<dbReference type="InterPro" id="IPR038770">
    <property type="entry name" value="Na+/solute_symporter_sf"/>
</dbReference>
<evidence type="ECO:0000256" key="2">
    <source>
        <dbReference type="ARBA" id="ARBA00006528"/>
    </source>
</evidence>
<dbReference type="GO" id="GO:0016020">
    <property type="term" value="C:membrane"/>
    <property type="evidence" value="ECO:0007669"/>
    <property type="project" value="UniProtKB-SubCell"/>
</dbReference>
<evidence type="ECO:0000256" key="7">
    <source>
        <dbReference type="SAM" id="Phobius"/>
    </source>
</evidence>
<protein>
    <submittedName>
        <fullName evidence="8">Uncharacterized protein</fullName>
    </submittedName>
</protein>
<evidence type="ECO:0000256" key="5">
    <source>
        <dbReference type="ARBA" id="ARBA00022989"/>
    </source>
</evidence>
<dbReference type="GO" id="GO:0008508">
    <property type="term" value="F:bile acid:sodium symporter activity"/>
    <property type="evidence" value="ECO:0007669"/>
    <property type="project" value="TreeGrafter"/>
</dbReference>
<keyword evidence="6 7" id="KW-0472">Membrane</keyword>
<dbReference type="InterPro" id="IPR002657">
    <property type="entry name" value="BilAc:Na_symport/Acr3"/>
</dbReference>